<dbReference type="InterPro" id="IPR039278">
    <property type="entry name" value="Red1"/>
</dbReference>
<name>A0ABS2YIH6_POLSP</name>
<evidence type="ECO:0000313" key="2">
    <source>
        <dbReference type="EMBL" id="MBN3286315.1"/>
    </source>
</evidence>
<feature type="compositionally biased region" description="Acidic residues" evidence="1">
    <location>
        <begin position="14"/>
        <end position="28"/>
    </location>
</feature>
<evidence type="ECO:0000313" key="3">
    <source>
        <dbReference type="Proteomes" id="UP001166093"/>
    </source>
</evidence>
<feature type="non-terminal residue" evidence="2">
    <location>
        <position position="457"/>
    </location>
</feature>
<feature type="region of interest" description="Disordered" evidence="1">
    <location>
        <begin position="416"/>
        <end position="457"/>
    </location>
</feature>
<feature type="region of interest" description="Disordered" evidence="1">
    <location>
        <begin position="216"/>
        <end position="253"/>
    </location>
</feature>
<dbReference type="PANTHER" id="PTHR21563:SF3">
    <property type="entry name" value="ZINC FINGER C3H1 DOMAIN-CONTAINING PROTEIN"/>
    <property type="match status" value="1"/>
</dbReference>
<feature type="region of interest" description="Disordered" evidence="1">
    <location>
        <begin position="347"/>
        <end position="391"/>
    </location>
</feature>
<organism evidence="2 3">
    <name type="scientific">Polyodon spathula</name>
    <name type="common">North American paddlefish</name>
    <name type="synonym">Squalus spathula</name>
    <dbReference type="NCBI Taxonomy" id="7913"/>
    <lineage>
        <taxon>Eukaryota</taxon>
        <taxon>Metazoa</taxon>
        <taxon>Chordata</taxon>
        <taxon>Craniata</taxon>
        <taxon>Vertebrata</taxon>
        <taxon>Euteleostomi</taxon>
        <taxon>Actinopterygii</taxon>
        <taxon>Chondrostei</taxon>
        <taxon>Acipenseriformes</taxon>
        <taxon>Polyodontidae</taxon>
        <taxon>Polyodon</taxon>
    </lineage>
</organism>
<dbReference type="EMBL" id="JAAWVQ010157004">
    <property type="protein sequence ID" value="MBN3286315.1"/>
    <property type="molecule type" value="Genomic_DNA"/>
</dbReference>
<gene>
    <name evidence="2" type="primary">Zfc3h1_0</name>
    <name evidence="2" type="ORF">GTO93_0008607</name>
</gene>
<accession>A0ABS2YIH6</accession>
<feature type="compositionally biased region" description="Basic and acidic residues" evidence="1">
    <location>
        <begin position="216"/>
        <end position="236"/>
    </location>
</feature>
<proteinExistence type="predicted"/>
<reference evidence="2" key="1">
    <citation type="journal article" date="2021" name="Cell">
        <title>Tracing the genetic footprints of vertebrate landing in non-teleost ray-finned fishes.</title>
        <authorList>
            <person name="Bi X."/>
            <person name="Wang K."/>
            <person name="Yang L."/>
            <person name="Pan H."/>
            <person name="Jiang H."/>
            <person name="Wei Q."/>
            <person name="Fang M."/>
            <person name="Yu H."/>
            <person name="Zhu C."/>
            <person name="Cai Y."/>
            <person name="He Y."/>
            <person name="Gan X."/>
            <person name="Zeng H."/>
            <person name="Yu D."/>
            <person name="Zhu Y."/>
            <person name="Jiang H."/>
            <person name="Qiu Q."/>
            <person name="Yang H."/>
            <person name="Zhang Y.E."/>
            <person name="Wang W."/>
            <person name="Zhu M."/>
            <person name="He S."/>
            <person name="Zhang G."/>
        </authorList>
    </citation>
    <scope>NUCLEOTIDE SEQUENCE</scope>
    <source>
        <strain evidence="2">Pddl_001</strain>
    </source>
</reference>
<evidence type="ECO:0000256" key="1">
    <source>
        <dbReference type="SAM" id="MobiDB-lite"/>
    </source>
</evidence>
<comment type="caution">
    <text evidence="2">The sequence shown here is derived from an EMBL/GenBank/DDBJ whole genome shotgun (WGS) entry which is preliminary data.</text>
</comment>
<keyword evidence="3" id="KW-1185">Reference proteome</keyword>
<protein>
    <submittedName>
        <fullName evidence="2">ZC3H1 protein</fullName>
    </submittedName>
</protein>
<sequence length="457" mass="50568">MALNSGNRSPREEGELEDGEISDEDNDENQLLCPDKRPSSSGNSNAGRSSRSCKPPPRPLSPHIGVPGHDCRMNMQFNRGPHPPKSTGHRQKGGPNGPGRPSSGPLCESGPRSSFWERSNSAFDRLGHRGRWSAGRGDRGERGTGRPPPPGRVGFSGSSNRKESPPRKPKTFGRPPLRKPNYSTAKNVNSIEDSFEELLKKYKQIQHELECIRKEERTAFTSKEEPPRKEPAESVSDKQCIAVPSSTEEVDGENVDGAVAQDAQKPFQAFNLKPLRQKLLTPAERDQINKVPGKEEPTLEEIELSLAESSSTAKDDDDEVSEMQLRLLALQSASKKWQQKEQQVLKESKEKLSKTRLAQQKSKAAVKPHCGKKGSSAGMISPKKQKPLVLKKREEEIRKIRDLSNQDEQYNRFMKLVGGKRSSRSKGSTLSMARRLGAGGERSLASSYDAPQARLGR</sequence>
<feature type="region of interest" description="Disordered" evidence="1">
    <location>
        <begin position="1"/>
        <end position="189"/>
    </location>
</feature>
<feature type="compositionally biased region" description="Low complexity" evidence="1">
    <location>
        <begin position="39"/>
        <end position="53"/>
    </location>
</feature>
<dbReference type="Proteomes" id="UP001166093">
    <property type="component" value="Unassembled WGS sequence"/>
</dbReference>
<dbReference type="PANTHER" id="PTHR21563">
    <property type="entry name" value="ZINC FINGER C3H1 DOMAIN-CONTAINING PROTEIN"/>
    <property type="match status" value="1"/>
</dbReference>
<feature type="non-terminal residue" evidence="2">
    <location>
        <position position="1"/>
    </location>
</feature>